<reference evidence="3" key="1">
    <citation type="submission" date="2020-07" db="EMBL/GenBank/DDBJ databases">
        <title>Clarias magur genome sequencing, assembly and annotation.</title>
        <authorList>
            <person name="Kushwaha B."/>
            <person name="Kumar R."/>
            <person name="Das P."/>
            <person name="Joshi C.G."/>
            <person name="Kumar D."/>
            <person name="Nagpure N.S."/>
            <person name="Pandey M."/>
            <person name="Agarwal S."/>
            <person name="Srivastava S."/>
            <person name="Singh M."/>
            <person name="Sahoo L."/>
            <person name="Jayasankar P."/>
            <person name="Meher P.K."/>
            <person name="Koringa P.G."/>
            <person name="Iquebal M.A."/>
            <person name="Das S.P."/>
            <person name="Bit A."/>
            <person name="Patnaik S."/>
            <person name="Patel N."/>
            <person name="Shah T.M."/>
            <person name="Hinsu A."/>
            <person name="Jena J.K."/>
        </authorList>
    </citation>
    <scope>NUCLEOTIDE SEQUENCE</scope>
    <source>
        <strain evidence="3">CIFAMagur01</strain>
        <tissue evidence="3">Testis</tissue>
    </source>
</reference>
<dbReference type="Proteomes" id="UP000727407">
    <property type="component" value="Unassembled WGS sequence"/>
</dbReference>
<keyword evidence="1" id="KW-0732">Signal</keyword>
<evidence type="ECO:0000256" key="1">
    <source>
        <dbReference type="SAM" id="SignalP"/>
    </source>
</evidence>
<feature type="domain" description="Immunoglobulin" evidence="2">
    <location>
        <begin position="28"/>
        <end position="133"/>
    </location>
</feature>
<protein>
    <recommendedName>
        <fullName evidence="2">Immunoglobulin domain-containing protein</fullName>
    </recommendedName>
</protein>
<evidence type="ECO:0000259" key="2">
    <source>
        <dbReference type="SMART" id="SM00409"/>
    </source>
</evidence>
<feature type="signal peptide" evidence="1">
    <location>
        <begin position="1"/>
        <end position="22"/>
    </location>
</feature>
<sequence length="203" mass="22856">MAKLGSTFILQMLFAFFTPCRLLEITSADVRSVHPGANITLHCNITDYYEISWYQMNPAGVRQIISATQSKPVRRYSVAHNSDESHYDATESNSSVGLVIIGAREADLGVYYCGGWNDPRDIQFGKFIRLYNLTADEISDVFSECFLRWLLRCNGQTHQAEGLVTHQFAPRTQCRKLCKTTSFGVKSALSVLVIRGLCYILLL</sequence>
<accession>A0A8J4UQW6</accession>
<gene>
    <name evidence="3" type="ORF">DAT39_009788</name>
</gene>
<dbReference type="InterPro" id="IPR003599">
    <property type="entry name" value="Ig_sub"/>
</dbReference>
<name>A0A8J4UQW6_CLAMG</name>
<proteinExistence type="predicted"/>
<dbReference type="AlphaFoldDB" id="A0A8J4UQW6"/>
<dbReference type="InterPro" id="IPR036179">
    <property type="entry name" value="Ig-like_dom_sf"/>
</dbReference>
<dbReference type="InterPro" id="IPR013106">
    <property type="entry name" value="Ig_V-set"/>
</dbReference>
<dbReference type="Pfam" id="PF07686">
    <property type="entry name" value="V-set"/>
    <property type="match status" value="1"/>
</dbReference>
<keyword evidence="4" id="KW-1185">Reference proteome</keyword>
<dbReference type="OrthoDB" id="8871851at2759"/>
<feature type="non-terminal residue" evidence="3">
    <location>
        <position position="203"/>
    </location>
</feature>
<organism evidence="3 4">
    <name type="scientific">Clarias magur</name>
    <name type="common">Asian catfish</name>
    <name type="synonym">Macropteronotus magur</name>
    <dbReference type="NCBI Taxonomy" id="1594786"/>
    <lineage>
        <taxon>Eukaryota</taxon>
        <taxon>Metazoa</taxon>
        <taxon>Chordata</taxon>
        <taxon>Craniata</taxon>
        <taxon>Vertebrata</taxon>
        <taxon>Euteleostomi</taxon>
        <taxon>Actinopterygii</taxon>
        <taxon>Neopterygii</taxon>
        <taxon>Teleostei</taxon>
        <taxon>Ostariophysi</taxon>
        <taxon>Siluriformes</taxon>
        <taxon>Clariidae</taxon>
        <taxon>Clarias</taxon>
    </lineage>
</organism>
<evidence type="ECO:0000313" key="3">
    <source>
        <dbReference type="EMBL" id="KAF5900500.1"/>
    </source>
</evidence>
<comment type="caution">
    <text evidence="3">The sequence shown here is derived from an EMBL/GenBank/DDBJ whole genome shotgun (WGS) entry which is preliminary data.</text>
</comment>
<dbReference type="Gene3D" id="2.60.40.10">
    <property type="entry name" value="Immunoglobulins"/>
    <property type="match status" value="1"/>
</dbReference>
<evidence type="ECO:0000313" key="4">
    <source>
        <dbReference type="Proteomes" id="UP000727407"/>
    </source>
</evidence>
<dbReference type="EMBL" id="QNUK01000134">
    <property type="protein sequence ID" value="KAF5900500.1"/>
    <property type="molecule type" value="Genomic_DNA"/>
</dbReference>
<dbReference type="InterPro" id="IPR013783">
    <property type="entry name" value="Ig-like_fold"/>
</dbReference>
<feature type="chain" id="PRO_5035319294" description="Immunoglobulin domain-containing protein" evidence="1">
    <location>
        <begin position="23"/>
        <end position="203"/>
    </location>
</feature>
<dbReference type="SMART" id="SM00409">
    <property type="entry name" value="IG"/>
    <property type="match status" value="1"/>
</dbReference>
<dbReference type="SUPFAM" id="SSF48726">
    <property type="entry name" value="Immunoglobulin"/>
    <property type="match status" value="1"/>
</dbReference>